<dbReference type="EMBL" id="PDUG01000003">
    <property type="protein sequence ID" value="PIC38159.1"/>
    <property type="molecule type" value="Genomic_DNA"/>
</dbReference>
<sequence>MEPSDDPCSSSSLAPPSLLDFLHEELKAPEKYINLLKIPKKGLKILYEHLNPVDCYNLAKASPELKKQVKKHKPLSIRNIYLRFDDEKSCVGVYFDRHRYKYTACVFYMWKKGDGNYRFWNNSYYLKPAKFQSYLYTKLTHPKEVKAMQGTMFPIDFLMGMLETQKDLCSIFDASRATRYVGVNVNDKRSVAAFRAQSSFQTAQHFRLIGSKPPKPHRIKSILKCLPINRSIRVSHQVGALCMQDELINASHVTLDDPEWLTREHVLSLNCITADIGHNNLTADDLNAFLMQWMFLDTNQIRTERFEITLSPQAFQNKKAITNGLMLLDWDPKRREGEYFDVDQYLMKSTIRDPHSFYDCKFSKDILREDGQLATVLFHGKRLHFLVWKNRFPYKILKEAREKEKDSQMRVMWGRCVIEALRLMNVQAQEEWNRKTELVEKMVKSRKADAEEEQTAKRKYFQALKEFLDTSEPKPKRRLLRTITILKDDSIP</sequence>
<dbReference type="AlphaFoldDB" id="A0A2G5UF79"/>
<proteinExistence type="predicted"/>
<protein>
    <recommendedName>
        <fullName evidence="1">Sdz-33 F-box domain-containing protein</fullName>
    </recommendedName>
</protein>
<dbReference type="Pfam" id="PF07735">
    <property type="entry name" value="FBA_2"/>
    <property type="match status" value="1"/>
</dbReference>
<dbReference type="OrthoDB" id="5784276at2759"/>
<evidence type="ECO:0000313" key="3">
    <source>
        <dbReference type="Proteomes" id="UP000230233"/>
    </source>
</evidence>
<feature type="domain" description="Sdz-33 F-box" evidence="1">
    <location>
        <begin position="249"/>
        <end position="294"/>
    </location>
</feature>
<evidence type="ECO:0000259" key="1">
    <source>
        <dbReference type="Pfam" id="PF07735"/>
    </source>
</evidence>
<dbReference type="InterPro" id="IPR012885">
    <property type="entry name" value="F-box_Sdz-33"/>
</dbReference>
<organism evidence="2 3">
    <name type="scientific">Caenorhabditis nigoni</name>
    <dbReference type="NCBI Taxonomy" id="1611254"/>
    <lineage>
        <taxon>Eukaryota</taxon>
        <taxon>Metazoa</taxon>
        <taxon>Ecdysozoa</taxon>
        <taxon>Nematoda</taxon>
        <taxon>Chromadorea</taxon>
        <taxon>Rhabditida</taxon>
        <taxon>Rhabditina</taxon>
        <taxon>Rhabditomorpha</taxon>
        <taxon>Rhabditoidea</taxon>
        <taxon>Rhabditidae</taxon>
        <taxon>Peloderinae</taxon>
        <taxon>Caenorhabditis</taxon>
    </lineage>
</organism>
<comment type="caution">
    <text evidence="2">The sequence shown here is derived from an EMBL/GenBank/DDBJ whole genome shotgun (WGS) entry which is preliminary data.</text>
</comment>
<gene>
    <name evidence="2" type="primary">Cni-R05H11.1</name>
    <name evidence="2" type="synonym">Cnig_chr_III.g10262</name>
    <name evidence="2" type="ORF">B9Z55_010262</name>
</gene>
<dbReference type="PANTHER" id="PTHR21503:SF53">
    <property type="entry name" value="F-BOX ASSOCIATED DOMAIN-CONTAINING PROTEIN-RELATED"/>
    <property type="match status" value="1"/>
</dbReference>
<keyword evidence="3" id="KW-1185">Reference proteome</keyword>
<dbReference type="Proteomes" id="UP000230233">
    <property type="component" value="Chromosome III"/>
</dbReference>
<evidence type="ECO:0000313" key="2">
    <source>
        <dbReference type="EMBL" id="PIC38159.1"/>
    </source>
</evidence>
<reference evidence="3" key="1">
    <citation type="submission" date="2017-10" db="EMBL/GenBank/DDBJ databases">
        <title>Rapid genome shrinkage in a self-fertile nematode reveals novel sperm competition proteins.</title>
        <authorList>
            <person name="Yin D."/>
            <person name="Schwarz E.M."/>
            <person name="Thomas C.G."/>
            <person name="Felde R.L."/>
            <person name="Korf I.F."/>
            <person name="Cutter A.D."/>
            <person name="Schartner C.M."/>
            <person name="Ralston E.J."/>
            <person name="Meyer B.J."/>
            <person name="Haag E.S."/>
        </authorList>
    </citation>
    <scope>NUCLEOTIDE SEQUENCE [LARGE SCALE GENOMIC DNA]</scope>
    <source>
        <strain evidence="3">JU1422</strain>
    </source>
</reference>
<accession>A0A2G5UF79</accession>
<dbReference type="PANTHER" id="PTHR21503">
    <property type="entry name" value="F-BOX-CONTAINING HYPOTHETICAL PROTEIN C.ELEGANS"/>
    <property type="match status" value="1"/>
</dbReference>
<name>A0A2G5UF79_9PELO</name>